<organism evidence="1 2">
    <name type="scientific">Ceraceosorus bombacis</name>
    <dbReference type="NCBI Taxonomy" id="401625"/>
    <lineage>
        <taxon>Eukaryota</taxon>
        <taxon>Fungi</taxon>
        <taxon>Dikarya</taxon>
        <taxon>Basidiomycota</taxon>
        <taxon>Ustilaginomycotina</taxon>
        <taxon>Exobasidiomycetes</taxon>
        <taxon>Ceraceosorales</taxon>
        <taxon>Ceraceosoraceae</taxon>
        <taxon>Ceraceosorus</taxon>
    </lineage>
</organism>
<evidence type="ECO:0000313" key="1">
    <source>
        <dbReference type="EMBL" id="CEG19333.1"/>
    </source>
</evidence>
<dbReference type="Proteomes" id="UP000054845">
    <property type="component" value="Unassembled WGS sequence"/>
</dbReference>
<protein>
    <submittedName>
        <fullName evidence="1">Uncharacterized protein</fullName>
    </submittedName>
</protein>
<evidence type="ECO:0000313" key="2">
    <source>
        <dbReference type="Proteomes" id="UP000054845"/>
    </source>
</evidence>
<name>A0A0P1A3E0_9BASI</name>
<dbReference type="AlphaFoldDB" id="A0A0P1A3E0"/>
<sequence>MYATTKDGSEGPITQAEMEQIAKSDQRTFRTSPVIAASVWLKLDLMAHRSASLQ</sequence>
<reference evidence="2" key="1">
    <citation type="submission" date="2014-09" db="EMBL/GenBank/DDBJ databases">
        <authorList>
            <person name="Sharma Rahul"/>
            <person name="Thines Marco"/>
        </authorList>
    </citation>
    <scope>NUCLEOTIDE SEQUENCE [LARGE SCALE GENOMIC DNA]</scope>
</reference>
<accession>A0A0P1A3E0</accession>
<keyword evidence="2" id="KW-1185">Reference proteome</keyword>
<proteinExistence type="predicted"/>
<dbReference type="EMBL" id="CCYA01000200">
    <property type="protein sequence ID" value="CEG19333.1"/>
    <property type="molecule type" value="Genomic_DNA"/>
</dbReference>